<keyword evidence="2" id="KW-0812">Transmembrane</keyword>
<evidence type="ECO:0000313" key="3">
    <source>
        <dbReference type="Proteomes" id="UP000504615"/>
    </source>
</evidence>
<feature type="region of interest" description="Disordered" evidence="1">
    <location>
        <begin position="1"/>
        <end position="105"/>
    </location>
</feature>
<proteinExistence type="predicted"/>
<dbReference type="KEGG" id="pbar:105427900"/>
<feature type="transmembrane region" description="Helical" evidence="2">
    <location>
        <begin position="504"/>
        <end position="525"/>
    </location>
</feature>
<dbReference type="Proteomes" id="UP000504615">
    <property type="component" value="Unplaced"/>
</dbReference>
<sequence>MSTTESCNGDASPTRRPRERIHSVGLPAITSLLPEPPRTGNDIPPPIPRRHSATPAVAPPPIPLRPPAIPKRSKNEKPIPVQLPTRSGNQVTSCKANDSSSTSSLGISTTWNTMDTTNPKLIDLSPFRNQNQISQDYLLNYGEKNSRRETNKHNNFVADFERANFQEGCKLTQNFELQKASSDLEKRLHERIKNTEAKFDSNGRQRQCSVSRHNRQQLSKFIKENESSSCEQRESFESKPKKEEMALPRREIFQKDELKYATILTSGRERRSKFEELQAASKNLERRLHEDDDYRRRQEMERRISKDKLRYEDLDAIPNDLDKRYHGEQRALEQQQQHPILRSKYENDMERARNILQHNLRKERVGGGGGGGEKLEKLPKATQTNLPPPLSAICQSPVPKPISVRQDSNVSSDSFSQTSSPSYTSKTMETPLLPHKHGKVPDRALVSEPDNSSGRPITKSTSTPASLQTIVRMHAGNNSSLHHKIIRDMTSTHYVTTGRLRFKFVQVLLNAIILLAIAGGLAAYFKSE</sequence>
<dbReference type="AlphaFoldDB" id="A0A6I9WBT9"/>
<feature type="region of interest" description="Disordered" evidence="1">
    <location>
        <begin position="356"/>
        <end position="463"/>
    </location>
</feature>
<feature type="compositionally biased region" description="Low complexity" evidence="1">
    <location>
        <begin position="408"/>
        <end position="427"/>
    </location>
</feature>
<feature type="compositionally biased region" description="Polar residues" evidence="1">
    <location>
        <begin position="84"/>
        <end position="98"/>
    </location>
</feature>
<organism evidence="3 4">
    <name type="scientific">Pogonomyrmex barbatus</name>
    <name type="common">red harvester ant</name>
    <dbReference type="NCBI Taxonomy" id="144034"/>
    <lineage>
        <taxon>Eukaryota</taxon>
        <taxon>Metazoa</taxon>
        <taxon>Ecdysozoa</taxon>
        <taxon>Arthropoda</taxon>
        <taxon>Hexapoda</taxon>
        <taxon>Insecta</taxon>
        <taxon>Pterygota</taxon>
        <taxon>Neoptera</taxon>
        <taxon>Endopterygota</taxon>
        <taxon>Hymenoptera</taxon>
        <taxon>Apocrita</taxon>
        <taxon>Aculeata</taxon>
        <taxon>Formicoidea</taxon>
        <taxon>Formicidae</taxon>
        <taxon>Myrmicinae</taxon>
        <taxon>Pogonomyrmex</taxon>
    </lineage>
</organism>
<feature type="compositionally biased region" description="Polar residues" evidence="1">
    <location>
        <begin position="1"/>
        <end position="11"/>
    </location>
</feature>
<gene>
    <name evidence="4 5" type="primary">LOC105427900</name>
</gene>
<protein>
    <submittedName>
        <fullName evidence="4 5">Uncharacterized protein LOC105427900</fullName>
    </submittedName>
</protein>
<dbReference type="RefSeq" id="XP_025074243.1">
    <property type="nucleotide sequence ID" value="XM_025218458.1"/>
</dbReference>
<dbReference type="RefSeq" id="XP_011638192.1">
    <property type="nucleotide sequence ID" value="XM_011639890.1"/>
</dbReference>
<keyword evidence="2" id="KW-1133">Transmembrane helix</keyword>
<dbReference type="OrthoDB" id="5979691at2759"/>
<feature type="compositionally biased region" description="Pro residues" evidence="1">
    <location>
        <begin position="57"/>
        <end position="69"/>
    </location>
</feature>
<keyword evidence="2" id="KW-0472">Membrane</keyword>
<evidence type="ECO:0000256" key="1">
    <source>
        <dbReference type="SAM" id="MobiDB-lite"/>
    </source>
</evidence>
<dbReference type="GeneID" id="105427900"/>
<reference evidence="4 5" key="1">
    <citation type="submission" date="2025-04" db="UniProtKB">
        <authorList>
            <consortium name="RefSeq"/>
        </authorList>
    </citation>
    <scope>IDENTIFICATION</scope>
</reference>
<feature type="region of interest" description="Disordered" evidence="1">
    <location>
        <begin position="223"/>
        <end position="244"/>
    </location>
</feature>
<evidence type="ECO:0000313" key="4">
    <source>
        <dbReference type="RefSeq" id="XP_011638192.1"/>
    </source>
</evidence>
<name>A0A6I9WBT9_9HYME</name>
<accession>A0A6I9WBT9</accession>
<feature type="compositionally biased region" description="Polar residues" evidence="1">
    <location>
        <begin position="449"/>
        <end position="463"/>
    </location>
</feature>
<keyword evidence="3" id="KW-1185">Reference proteome</keyword>
<evidence type="ECO:0000313" key="5">
    <source>
        <dbReference type="RefSeq" id="XP_025074243.1"/>
    </source>
</evidence>
<evidence type="ECO:0000256" key="2">
    <source>
        <dbReference type="SAM" id="Phobius"/>
    </source>
</evidence>